<name>A0A1G6I3V2_9FIRM</name>
<evidence type="ECO:0000313" key="10">
    <source>
        <dbReference type="EMBL" id="TDS33627.1"/>
    </source>
</evidence>
<dbReference type="InterPro" id="IPR016064">
    <property type="entry name" value="NAD/diacylglycerol_kinase_sf"/>
</dbReference>
<dbReference type="InterPro" id="IPR002504">
    <property type="entry name" value="NADK"/>
</dbReference>
<comment type="caution">
    <text evidence="8">Lacks conserved residue(s) required for the propagation of feature annotation.</text>
</comment>
<evidence type="ECO:0000256" key="1">
    <source>
        <dbReference type="ARBA" id="ARBA00022679"/>
    </source>
</evidence>
<comment type="subcellular location">
    <subcellularLocation>
        <location evidence="8">Cytoplasm</location>
    </subcellularLocation>
</comment>
<evidence type="ECO:0000256" key="2">
    <source>
        <dbReference type="ARBA" id="ARBA00022741"/>
    </source>
</evidence>
<evidence type="ECO:0000256" key="3">
    <source>
        <dbReference type="ARBA" id="ARBA00022777"/>
    </source>
</evidence>
<dbReference type="PANTHER" id="PTHR20275">
    <property type="entry name" value="NAD KINASE"/>
    <property type="match status" value="1"/>
</dbReference>
<dbReference type="Pfam" id="PF01513">
    <property type="entry name" value="NAD_kinase"/>
    <property type="match status" value="1"/>
</dbReference>
<evidence type="ECO:0000256" key="5">
    <source>
        <dbReference type="ARBA" id="ARBA00022857"/>
    </source>
</evidence>
<feature type="binding site" evidence="8">
    <location>
        <begin position="142"/>
        <end position="143"/>
    </location>
    <ligand>
        <name>NAD(+)</name>
        <dbReference type="ChEBI" id="CHEBI:57540"/>
    </ligand>
</feature>
<dbReference type="HAMAP" id="MF_00361">
    <property type="entry name" value="NAD_kinase"/>
    <property type="match status" value="1"/>
</dbReference>
<accession>A0A1G6I3V2</accession>
<dbReference type="AlphaFoldDB" id="A0A1G6I3V2"/>
<evidence type="ECO:0000256" key="8">
    <source>
        <dbReference type="HAMAP-Rule" id="MF_00361"/>
    </source>
</evidence>
<keyword evidence="5 8" id="KW-0521">NADP</keyword>
<evidence type="ECO:0000256" key="4">
    <source>
        <dbReference type="ARBA" id="ARBA00022840"/>
    </source>
</evidence>
<dbReference type="EC" id="2.7.1.23" evidence="8"/>
<dbReference type="Proteomes" id="UP000324896">
    <property type="component" value="Unassembled WGS sequence"/>
</dbReference>
<evidence type="ECO:0000313" key="11">
    <source>
        <dbReference type="Proteomes" id="UP000295758"/>
    </source>
</evidence>
<keyword evidence="3 8" id="KW-0418">Kinase</keyword>
<feature type="active site" description="Proton acceptor" evidence="8">
    <location>
        <position position="68"/>
    </location>
</feature>
<dbReference type="Pfam" id="PF20143">
    <property type="entry name" value="NAD_kinase_C"/>
    <property type="match status" value="1"/>
</dbReference>
<dbReference type="RefSeq" id="WP_089722698.1">
    <property type="nucleotide sequence ID" value="NZ_FMYT01000001.1"/>
</dbReference>
<dbReference type="Gene3D" id="2.60.200.30">
    <property type="entry name" value="Probable inorganic polyphosphate/atp-NAD kinase, domain 2"/>
    <property type="match status" value="1"/>
</dbReference>
<comment type="function">
    <text evidence="8">Involved in the regulation of the intracellular balance of NAD and NADP, and is a key enzyme in the biosynthesis of NADP. Catalyzes specifically the phosphorylation on 2'-hydroxyl of the adenosine moiety of NAD to yield NADP.</text>
</comment>
<dbReference type="Proteomes" id="UP000295758">
    <property type="component" value="Unassembled WGS sequence"/>
</dbReference>
<comment type="cofactor">
    <cofactor evidence="8">
        <name>a divalent metal cation</name>
        <dbReference type="ChEBI" id="CHEBI:60240"/>
    </cofactor>
</comment>
<reference evidence="9 12" key="1">
    <citation type="submission" date="2016-10" db="EMBL/GenBank/DDBJ databases">
        <authorList>
            <person name="Varghese N."/>
            <person name="Submissions S."/>
        </authorList>
    </citation>
    <scope>NUCLEOTIDE SEQUENCE [LARGE SCALE GENOMIC DNA]</scope>
    <source>
        <strain evidence="9 12">WG10</strain>
    </source>
</reference>
<evidence type="ECO:0000313" key="12">
    <source>
        <dbReference type="Proteomes" id="UP000324896"/>
    </source>
</evidence>
<dbReference type="Gene3D" id="3.40.50.10330">
    <property type="entry name" value="Probable inorganic polyphosphate/atp-NAD kinase, domain 1"/>
    <property type="match status" value="1"/>
</dbReference>
<dbReference type="GO" id="GO:0019674">
    <property type="term" value="P:NAD+ metabolic process"/>
    <property type="evidence" value="ECO:0007669"/>
    <property type="project" value="InterPro"/>
</dbReference>
<dbReference type="PANTHER" id="PTHR20275:SF0">
    <property type="entry name" value="NAD KINASE"/>
    <property type="match status" value="1"/>
</dbReference>
<dbReference type="FunFam" id="2.60.200.30:FF:000009">
    <property type="entry name" value="Poly(P)/ATP NAD kinase"/>
    <property type="match status" value="1"/>
</dbReference>
<feature type="binding site" evidence="8">
    <location>
        <position position="73"/>
    </location>
    <ligand>
        <name>NAD(+)</name>
        <dbReference type="ChEBI" id="CHEBI:57540"/>
    </ligand>
</feature>
<keyword evidence="1 8" id="KW-0808">Transferase</keyword>
<dbReference type="GO" id="GO:0051287">
    <property type="term" value="F:NAD binding"/>
    <property type="evidence" value="ECO:0007669"/>
    <property type="project" value="UniProtKB-ARBA"/>
</dbReference>
<reference evidence="10 11" key="2">
    <citation type="submission" date="2019-03" db="EMBL/GenBank/DDBJ databases">
        <title>Deep subsurface shale carbon reservoir microbial communities from Ohio and West Virginia, USA.</title>
        <authorList>
            <person name="Wrighton K."/>
        </authorList>
    </citation>
    <scope>NUCLEOTIDE SEQUENCE [LARGE SCALE GENOMIC DNA]</scope>
    <source>
        <strain evidence="10 11">UTICA-S4D12</strain>
    </source>
</reference>
<dbReference type="GO" id="GO:0005524">
    <property type="term" value="F:ATP binding"/>
    <property type="evidence" value="ECO:0007669"/>
    <property type="project" value="UniProtKB-KW"/>
</dbReference>
<dbReference type="InterPro" id="IPR017438">
    <property type="entry name" value="ATP-NAD_kinase_N"/>
</dbReference>
<proteinExistence type="inferred from homology"/>
<feature type="binding site" evidence="8">
    <location>
        <position position="170"/>
    </location>
    <ligand>
        <name>NAD(+)</name>
        <dbReference type="ChEBI" id="CHEBI:57540"/>
    </ligand>
</feature>
<dbReference type="GO" id="GO:0005737">
    <property type="term" value="C:cytoplasm"/>
    <property type="evidence" value="ECO:0007669"/>
    <property type="project" value="UniProtKB-SubCell"/>
</dbReference>
<dbReference type="SUPFAM" id="SSF111331">
    <property type="entry name" value="NAD kinase/diacylglycerol kinase-like"/>
    <property type="match status" value="1"/>
</dbReference>
<feature type="binding site" evidence="8">
    <location>
        <begin position="68"/>
        <end position="69"/>
    </location>
    <ligand>
        <name>NAD(+)</name>
        <dbReference type="ChEBI" id="CHEBI:57540"/>
    </ligand>
</feature>
<evidence type="ECO:0000256" key="6">
    <source>
        <dbReference type="ARBA" id="ARBA00023027"/>
    </source>
</evidence>
<feature type="binding site" evidence="8">
    <location>
        <position position="172"/>
    </location>
    <ligand>
        <name>NAD(+)</name>
        <dbReference type="ChEBI" id="CHEBI:57540"/>
    </ligand>
</feature>
<dbReference type="EMBL" id="FMYT01000001">
    <property type="protein sequence ID" value="SDC00406.1"/>
    <property type="molecule type" value="Genomic_DNA"/>
</dbReference>
<keyword evidence="2 8" id="KW-0547">Nucleotide-binding</keyword>
<keyword evidence="8" id="KW-0963">Cytoplasm</keyword>
<dbReference type="InterPro" id="IPR017437">
    <property type="entry name" value="ATP-NAD_kinase_PpnK-typ_C"/>
</dbReference>
<evidence type="ECO:0000256" key="7">
    <source>
        <dbReference type="ARBA" id="ARBA00047925"/>
    </source>
</evidence>
<dbReference type="GO" id="GO:0003951">
    <property type="term" value="F:NAD+ kinase activity"/>
    <property type="evidence" value="ECO:0007669"/>
    <property type="project" value="UniProtKB-UniRule"/>
</dbReference>
<dbReference type="GO" id="GO:0046872">
    <property type="term" value="F:metal ion binding"/>
    <property type="evidence" value="ECO:0007669"/>
    <property type="project" value="UniProtKB-UniRule"/>
</dbReference>
<keyword evidence="6 8" id="KW-0520">NAD</keyword>
<organism evidence="9 12">
    <name type="scientific">Halanaerobium congolense</name>
    <dbReference type="NCBI Taxonomy" id="54121"/>
    <lineage>
        <taxon>Bacteria</taxon>
        <taxon>Bacillati</taxon>
        <taxon>Bacillota</taxon>
        <taxon>Clostridia</taxon>
        <taxon>Halanaerobiales</taxon>
        <taxon>Halanaerobiaceae</taxon>
        <taxon>Halanaerobium</taxon>
    </lineage>
</organism>
<sequence>MDRAALIVNIDKKEAFTVAKRAMQWFEARNKDYLIEKQAAFQLDKTEKEADYEKIKKEADYIIIIGGDGTFLHSSHHFIGSDIPLLGINVGHLGFLIDVETEELTKALEMIDNDNYNIEKRMMIQINHYRSDQKIASSYALNDYVINRDPESHMLKIELFINKELVNNFRGDGLIISTPTGSTAYSLSAGGPIINPHLIKAILITPICPHNLHLRPMVISEQEEIRIKIDSDGHTVKGCADGRQQNEIVPGDEILISGADQELSIIKLPDRTFYTTIKEKMNLA</sequence>
<comment type="similarity">
    <text evidence="8">Belongs to the NAD kinase family.</text>
</comment>
<evidence type="ECO:0000313" key="9">
    <source>
        <dbReference type="EMBL" id="SDC00406.1"/>
    </source>
</evidence>
<dbReference type="EMBL" id="SOAA01000004">
    <property type="protein sequence ID" value="TDS33627.1"/>
    <property type="molecule type" value="Genomic_DNA"/>
</dbReference>
<gene>
    <name evidence="8" type="primary">nadK</name>
    <name evidence="10" type="ORF">BY453_10412</name>
    <name evidence="9" type="ORF">SAMN04488597_101240</name>
</gene>
<keyword evidence="4 8" id="KW-0067">ATP-binding</keyword>
<comment type="catalytic activity">
    <reaction evidence="7 8">
        <text>NAD(+) + ATP = ADP + NADP(+) + H(+)</text>
        <dbReference type="Rhea" id="RHEA:18629"/>
        <dbReference type="ChEBI" id="CHEBI:15378"/>
        <dbReference type="ChEBI" id="CHEBI:30616"/>
        <dbReference type="ChEBI" id="CHEBI:57540"/>
        <dbReference type="ChEBI" id="CHEBI:58349"/>
        <dbReference type="ChEBI" id="CHEBI:456216"/>
        <dbReference type="EC" id="2.7.1.23"/>
    </reaction>
</comment>
<protein>
    <recommendedName>
        <fullName evidence="8">NAD kinase</fullName>
        <ecNumber evidence="8">2.7.1.23</ecNumber>
    </recommendedName>
    <alternativeName>
        <fullName evidence="8">ATP-dependent NAD kinase</fullName>
    </alternativeName>
</protein>
<feature type="binding site" evidence="8">
    <location>
        <begin position="183"/>
        <end position="188"/>
    </location>
    <ligand>
        <name>NAD(+)</name>
        <dbReference type="ChEBI" id="CHEBI:57540"/>
    </ligand>
</feature>
<dbReference type="GO" id="GO:0006741">
    <property type="term" value="P:NADP+ biosynthetic process"/>
    <property type="evidence" value="ECO:0007669"/>
    <property type="project" value="UniProtKB-UniRule"/>
</dbReference>
<feature type="binding site" evidence="8">
    <location>
        <position position="153"/>
    </location>
    <ligand>
        <name>NAD(+)</name>
        <dbReference type="ChEBI" id="CHEBI:57540"/>
    </ligand>
</feature>